<evidence type="ECO:0000313" key="10">
    <source>
        <dbReference type="EMBL" id="PON40359.1"/>
    </source>
</evidence>
<reference evidence="11" key="1">
    <citation type="submission" date="2016-06" db="EMBL/GenBank/DDBJ databases">
        <title>Parallel loss of symbiosis genes in relatives of nitrogen-fixing non-legume Parasponia.</title>
        <authorList>
            <person name="Van Velzen R."/>
            <person name="Holmer R."/>
            <person name="Bu F."/>
            <person name="Rutten L."/>
            <person name="Van Zeijl A."/>
            <person name="Liu W."/>
            <person name="Santuari L."/>
            <person name="Cao Q."/>
            <person name="Sharma T."/>
            <person name="Shen D."/>
            <person name="Roswanjaya Y."/>
            <person name="Wardhani T."/>
            <person name="Kalhor M.S."/>
            <person name="Jansen J."/>
            <person name="Van den Hoogen J."/>
            <person name="Gungor B."/>
            <person name="Hartog M."/>
            <person name="Hontelez J."/>
            <person name="Verver J."/>
            <person name="Yang W.-C."/>
            <person name="Schijlen E."/>
            <person name="Repin R."/>
            <person name="Schilthuizen M."/>
            <person name="Schranz E."/>
            <person name="Heidstra R."/>
            <person name="Miyata K."/>
            <person name="Fedorova E."/>
            <person name="Kohlen W."/>
            <person name="Bisseling T."/>
            <person name="Smit S."/>
            <person name="Geurts R."/>
        </authorList>
    </citation>
    <scope>NUCLEOTIDE SEQUENCE [LARGE SCALE GENOMIC DNA]</scope>
    <source>
        <strain evidence="11">cv. RG33-2</strain>
    </source>
</reference>
<dbReference type="GO" id="GO:0008083">
    <property type="term" value="F:growth factor activity"/>
    <property type="evidence" value="ECO:0007669"/>
    <property type="project" value="UniProtKB-UniRule"/>
</dbReference>
<comment type="caution">
    <text evidence="10">The sequence shown here is derived from an EMBL/GenBank/DDBJ whole genome shotgun (WGS) entry which is preliminary data.</text>
</comment>
<keyword evidence="11" id="KW-1185">Reference proteome</keyword>
<dbReference type="AlphaFoldDB" id="A0A2P5AUZ0"/>
<keyword evidence="6 9" id="KW-0732">Signal</keyword>
<dbReference type="Pfam" id="PF06404">
    <property type="entry name" value="PSK"/>
    <property type="match status" value="1"/>
</dbReference>
<feature type="chain" id="PRO_5031606519" description="Phytosulfokine" evidence="9">
    <location>
        <begin position="22"/>
        <end position="85"/>
    </location>
</feature>
<evidence type="ECO:0000256" key="2">
    <source>
        <dbReference type="ARBA" id="ARBA00010781"/>
    </source>
</evidence>
<evidence type="ECO:0000256" key="4">
    <source>
        <dbReference type="ARBA" id="ARBA00022525"/>
    </source>
</evidence>
<evidence type="ECO:0000256" key="3">
    <source>
        <dbReference type="ARBA" id="ARBA00022473"/>
    </source>
</evidence>
<evidence type="ECO:0000256" key="6">
    <source>
        <dbReference type="ARBA" id="ARBA00022729"/>
    </source>
</evidence>
<keyword evidence="5 9" id="KW-0765">Sulfation</keyword>
<keyword evidence="4 9" id="KW-0964">Secreted</keyword>
<dbReference type="GO" id="GO:0030154">
    <property type="term" value="P:cell differentiation"/>
    <property type="evidence" value="ECO:0007669"/>
    <property type="project" value="UniProtKB-UniRule"/>
</dbReference>
<dbReference type="EMBL" id="JXTC01000691">
    <property type="protein sequence ID" value="PON40359.1"/>
    <property type="molecule type" value="Genomic_DNA"/>
</dbReference>
<keyword evidence="7 9" id="KW-0221">Differentiation</keyword>
<comment type="function">
    <text evidence="9">Promotes plant cell differentiation, organogenesis and somatic embryogenesis as well as cell proliferation.</text>
</comment>
<keyword evidence="8 9" id="KW-0339">Growth factor</keyword>
<dbReference type="OrthoDB" id="1937224at2759"/>
<dbReference type="PANTHER" id="PTHR33285:SF39">
    <property type="entry name" value="PHYTOSULFOKINE"/>
    <property type="match status" value="1"/>
</dbReference>
<evidence type="ECO:0000256" key="7">
    <source>
        <dbReference type="ARBA" id="ARBA00022782"/>
    </source>
</evidence>
<evidence type="ECO:0000256" key="8">
    <source>
        <dbReference type="ARBA" id="ARBA00023030"/>
    </source>
</evidence>
<comment type="PTM">
    <text evidence="9">PSK-alpha is produced by endopeptidase digestion. PSK-beta is produced from PSK-alpha by exopeptidase digestion.</text>
</comment>
<dbReference type="Proteomes" id="UP000237000">
    <property type="component" value="Unassembled WGS sequence"/>
</dbReference>
<proteinExistence type="inferred from homology"/>
<evidence type="ECO:0000256" key="9">
    <source>
        <dbReference type="RuleBase" id="RU368031"/>
    </source>
</evidence>
<organism evidence="10 11">
    <name type="scientific">Trema orientale</name>
    <name type="common">Charcoal tree</name>
    <name type="synonym">Celtis orientalis</name>
    <dbReference type="NCBI Taxonomy" id="63057"/>
    <lineage>
        <taxon>Eukaryota</taxon>
        <taxon>Viridiplantae</taxon>
        <taxon>Streptophyta</taxon>
        <taxon>Embryophyta</taxon>
        <taxon>Tracheophyta</taxon>
        <taxon>Spermatophyta</taxon>
        <taxon>Magnoliopsida</taxon>
        <taxon>eudicotyledons</taxon>
        <taxon>Gunneridae</taxon>
        <taxon>Pentapetalae</taxon>
        <taxon>rosids</taxon>
        <taxon>fabids</taxon>
        <taxon>Rosales</taxon>
        <taxon>Cannabaceae</taxon>
        <taxon>Trema</taxon>
    </lineage>
</organism>
<accession>A0A2P5AUZ0</accession>
<protein>
    <recommendedName>
        <fullName evidence="9">Phytosulfokine</fullName>
    </recommendedName>
    <component>
        <recommendedName>
            <fullName evidence="9">Phytosulfokine-alpha</fullName>
            <shortName evidence="9">PSK-alpha</shortName>
            <shortName evidence="9">Phytosulfokine-a</shortName>
        </recommendedName>
    </component>
    <component>
        <recommendedName>
            <fullName evidence="9">Phytosulfokine-beta</fullName>
            <shortName evidence="9">PSK-beta</shortName>
            <shortName evidence="9">Phytosulfokine-b</shortName>
        </recommendedName>
    </component>
</protein>
<evidence type="ECO:0000256" key="5">
    <source>
        <dbReference type="ARBA" id="ARBA00022641"/>
    </source>
</evidence>
<gene>
    <name evidence="10" type="ORF">TorRG33x02_340580</name>
</gene>
<sequence length="85" mass="9613">MFKSLSLLMIMALFLLSSVETRPIQTTSSPPQDQYSNQFLSGFSSPYSHEEDGCKGLESEEDCLIRRSMAAHTDYIYTQDIRGNP</sequence>
<comment type="PTM">
    <text evidence="9">Sulfation is important for activity and for the binding to a putative membrane receptor.</text>
</comment>
<dbReference type="InParanoid" id="A0A2P5AUZ0"/>
<evidence type="ECO:0000256" key="1">
    <source>
        <dbReference type="ARBA" id="ARBA00004613"/>
    </source>
</evidence>
<evidence type="ECO:0000313" key="11">
    <source>
        <dbReference type="Proteomes" id="UP000237000"/>
    </source>
</evidence>
<dbReference type="GO" id="GO:0008283">
    <property type="term" value="P:cell population proliferation"/>
    <property type="evidence" value="ECO:0007669"/>
    <property type="project" value="UniProtKB-UniRule"/>
</dbReference>
<dbReference type="InterPro" id="IPR009438">
    <property type="entry name" value="Phytosulfokine"/>
</dbReference>
<dbReference type="PANTHER" id="PTHR33285">
    <property type="entry name" value="PHYTOSULFOKINES 3"/>
    <property type="match status" value="1"/>
</dbReference>
<comment type="similarity">
    <text evidence="2 9">Belongs to the phytosulfokine family.</text>
</comment>
<dbReference type="GO" id="GO:0005576">
    <property type="term" value="C:extracellular region"/>
    <property type="evidence" value="ECO:0007669"/>
    <property type="project" value="UniProtKB-SubCell"/>
</dbReference>
<feature type="signal peptide" evidence="9">
    <location>
        <begin position="1"/>
        <end position="21"/>
    </location>
</feature>
<name>A0A2P5AUZ0_TREOI</name>
<keyword evidence="3 9" id="KW-0217">Developmental protein</keyword>
<comment type="subcellular location">
    <subcellularLocation>
        <location evidence="1 9">Secreted</location>
    </subcellularLocation>
</comment>